<comment type="caution">
    <text evidence="3">The sequence shown here is derived from an EMBL/GenBank/DDBJ whole genome shotgun (WGS) entry which is preliminary data.</text>
</comment>
<name>A0ABP9PJ77_9BACT</name>
<feature type="transmembrane region" description="Helical" evidence="2">
    <location>
        <begin position="6"/>
        <end position="24"/>
    </location>
</feature>
<evidence type="ECO:0000313" key="4">
    <source>
        <dbReference type="Proteomes" id="UP001499852"/>
    </source>
</evidence>
<dbReference type="Proteomes" id="UP001499852">
    <property type="component" value="Unassembled WGS sequence"/>
</dbReference>
<keyword evidence="2" id="KW-0472">Membrane</keyword>
<proteinExistence type="predicted"/>
<evidence type="ECO:0000256" key="2">
    <source>
        <dbReference type="SAM" id="Phobius"/>
    </source>
</evidence>
<evidence type="ECO:0000256" key="1">
    <source>
        <dbReference type="SAM" id="Coils"/>
    </source>
</evidence>
<reference evidence="4" key="1">
    <citation type="journal article" date="2019" name="Int. J. Syst. Evol. Microbiol.">
        <title>The Global Catalogue of Microorganisms (GCM) 10K type strain sequencing project: providing services to taxonomists for standard genome sequencing and annotation.</title>
        <authorList>
            <consortium name="The Broad Institute Genomics Platform"/>
            <consortium name="The Broad Institute Genome Sequencing Center for Infectious Disease"/>
            <person name="Wu L."/>
            <person name="Ma J."/>
        </authorList>
    </citation>
    <scope>NUCLEOTIDE SEQUENCE [LARGE SCALE GENOMIC DNA]</scope>
    <source>
        <strain evidence="4">JCM 18053</strain>
    </source>
</reference>
<evidence type="ECO:0000313" key="3">
    <source>
        <dbReference type="EMBL" id="GAA5147004.1"/>
    </source>
</evidence>
<protein>
    <submittedName>
        <fullName evidence="3">Uncharacterized protein</fullName>
    </submittedName>
</protein>
<gene>
    <name evidence="3" type="ORF">GCM10023213_41010</name>
</gene>
<accession>A0ABP9PJ77</accession>
<dbReference type="RefSeq" id="WP_345738279.1">
    <property type="nucleotide sequence ID" value="NZ_BAABIA010000009.1"/>
</dbReference>
<dbReference type="EMBL" id="BAABIA010000009">
    <property type="protein sequence ID" value="GAA5147004.1"/>
    <property type="molecule type" value="Genomic_DNA"/>
</dbReference>
<keyword evidence="4" id="KW-1185">Reference proteome</keyword>
<keyword evidence="1" id="KW-0175">Coiled coil</keyword>
<organism evidence="3 4">
    <name type="scientific">Prosthecobacter algae</name>
    <dbReference type="NCBI Taxonomy" id="1144682"/>
    <lineage>
        <taxon>Bacteria</taxon>
        <taxon>Pseudomonadati</taxon>
        <taxon>Verrucomicrobiota</taxon>
        <taxon>Verrucomicrobiia</taxon>
        <taxon>Verrucomicrobiales</taxon>
        <taxon>Verrucomicrobiaceae</taxon>
        <taxon>Prosthecobacter</taxon>
    </lineage>
</organism>
<keyword evidence="2" id="KW-1133">Transmembrane helix</keyword>
<sequence length="182" mass="20932">MKAFLYYILAFIVFGLCGICVDQWRREFKLNRRIEELTAMLVAENKLRIEFEDKAFRFEKEIARISHLRGETEAALLDATEKIMLMTEDQSARGYSIALWMNEATLVKSELAAYKQLAGKGSDAIKDRNTEVSAQNEAIEKANASLRQLVSERDELIGKLNARTQEFNELVDKYNKLAKERS</sequence>
<feature type="coiled-coil region" evidence="1">
    <location>
        <begin position="132"/>
        <end position="159"/>
    </location>
</feature>
<keyword evidence="2" id="KW-0812">Transmembrane</keyword>